<keyword evidence="5" id="KW-0597">Phosphoprotein</keyword>
<dbReference type="InterPro" id="IPR005467">
    <property type="entry name" value="His_kinase_dom"/>
</dbReference>
<dbReference type="PANTHER" id="PTHR43547">
    <property type="entry name" value="TWO-COMPONENT HISTIDINE KINASE"/>
    <property type="match status" value="1"/>
</dbReference>
<comment type="catalytic activity">
    <reaction evidence="1">
        <text>ATP + protein L-histidine = ADP + protein N-phospho-L-histidine.</text>
        <dbReference type="EC" id="2.7.13.3"/>
    </reaction>
</comment>
<evidence type="ECO:0000313" key="19">
    <source>
        <dbReference type="Proteomes" id="UP000217182"/>
    </source>
</evidence>
<dbReference type="InterPro" id="IPR039506">
    <property type="entry name" value="SPOB_a"/>
</dbReference>
<dbReference type="NCBIfam" id="NF008298">
    <property type="entry name" value="PRK11086.1"/>
    <property type="match status" value="1"/>
</dbReference>
<feature type="transmembrane region" description="Helical" evidence="16">
    <location>
        <begin position="20"/>
        <end position="42"/>
    </location>
</feature>
<keyword evidence="6" id="KW-0808">Transferase</keyword>
<evidence type="ECO:0000256" key="1">
    <source>
        <dbReference type="ARBA" id="ARBA00000085"/>
    </source>
</evidence>
<dbReference type="SMART" id="SM00387">
    <property type="entry name" value="HATPase_c"/>
    <property type="match status" value="1"/>
</dbReference>
<evidence type="ECO:0000256" key="4">
    <source>
        <dbReference type="ARBA" id="ARBA00022475"/>
    </source>
</evidence>
<evidence type="ECO:0000256" key="7">
    <source>
        <dbReference type="ARBA" id="ARBA00022692"/>
    </source>
</evidence>
<evidence type="ECO:0000256" key="8">
    <source>
        <dbReference type="ARBA" id="ARBA00022741"/>
    </source>
</evidence>
<dbReference type="GO" id="GO:0000155">
    <property type="term" value="F:phosphorelay sensor kinase activity"/>
    <property type="evidence" value="ECO:0007669"/>
    <property type="project" value="InterPro"/>
</dbReference>
<evidence type="ECO:0000256" key="15">
    <source>
        <dbReference type="ARBA" id="ARBA00067636"/>
    </source>
</evidence>
<accession>A0A250B394</accession>
<dbReference type="InterPro" id="IPR013656">
    <property type="entry name" value="PAS_4"/>
</dbReference>
<protein>
    <recommendedName>
        <fullName evidence="15">Sensor histidine kinase DcuS</fullName>
        <ecNumber evidence="3">2.7.13.3</ecNumber>
    </recommendedName>
</protein>
<evidence type="ECO:0000256" key="2">
    <source>
        <dbReference type="ARBA" id="ARBA00004651"/>
    </source>
</evidence>
<keyword evidence="11 16" id="KW-1133">Transmembrane helix</keyword>
<feature type="domain" description="Histidine kinase" evidence="17">
    <location>
        <begin position="435"/>
        <end position="538"/>
    </location>
</feature>
<keyword evidence="9 18" id="KW-0418">Kinase</keyword>
<dbReference type="SUPFAM" id="SSF103190">
    <property type="entry name" value="Sensory domain-like"/>
    <property type="match status" value="1"/>
</dbReference>
<dbReference type="GO" id="GO:0005524">
    <property type="term" value="F:ATP binding"/>
    <property type="evidence" value="ECO:0007669"/>
    <property type="project" value="UniProtKB-KW"/>
</dbReference>
<sequence length="543" mass="59709">MSDSQELLPVRKRPMKFSLFVTLMVSAVIVSVLLVVHTLYFFQISHVTRDGVKDVALAFARTLADSPEIQRGLTQPVDSNIIQPIASAVRKRNGLLFVVVTNMDGVRYSHPNPNLINRRFIGSDIDSALRGRENVAVNHGVLVEALRVFTPVYDSQKRQIGVVVVGISLSQVSQQINTSRWSILWTVLFGALVGSLGIWAIVLVLKRILFGLEPYDISQLFEQHEAMLLSIKEGVIAVDESARVTLTNQAARQMLLGSSSAPGTLADGSGDSAGLLASLREVLRTGLPVQDEEINFKERLLLINTVPVRSGNKIIGAICTFRDKTEVSELMQRLSGMVNYVDALRERSHEFMNKLHVILGLLHMKSYAQLEDYIIKTANNYQAEIGSLQLKIKSPVIAGFLLGKINRARDSGLHLTLMEDSHLPDNDNEKQVAVLITALGNLTENALDAMQGQADGEVSVLLHYQNGWLTCEVSDDGPGIPAAHLQAIFEKDFSSKGENRGVGLFLAKQQLESLGGSITVESEPGVYTQFYVQLPWDSERTGT</sequence>
<dbReference type="InterPro" id="IPR016120">
    <property type="entry name" value="Sig_transdc_His_kin_SpoOB"/>
</dbReference>
<evidence type="ECO:0000313" key="18">
    <source>
        <dbReference type="EMBL" id="ATA20555.1"/>
    </source>
</evidence>
<evidence type="ECO:0000256" key="14">
    <source>
        <dbReference type="ARBA" id="ARBA00054880"/>
    </source>
</evidence>
<dbReference type="CDD" id="cd16915">
    <property type="entry name" value="HATPase_DpiB-CitA-like"/>
    <property type="match status" value="1"/>
</dbReference>
<dbReference type="Pfam" id="PF14689">
    <property type="entry name" value="SPOB_a"/>
    <property type="match status" value="1"/>
</dbReference>
<proteinExistence type="predicted"/>
<keyword evidence="12" id="KW-0902">Two-component regulatory system</keyword>
<dbReference type="Gene3D" id="1.10.287.130">
    <property type="match status" value="1"/>
</dbReference>
<dbReference type="FunFam" id="3.30.450.20:FF:000018">
    <property type="entry name" value="Sensor histidine kinase DcuS"/>
    <property type="match status" value="1"/>
</dbReference>
<dbReference type="Pfam" id="PF17203">
    <property type="entry name" value="sCache_3_2"/>
    <property type="match status" value="1"/>
</dbReference>
<dbReference type="EMBL" id="CP014136">
    <property type="protein sequence ID" value="ATA20555.1"/>
    <property type="molecule type" value="Genomic_DNA"/>
</dbReference>
<organism evidence="18 19">
    <name type="scientific">Gibbsiella quercinecans</name>
    <dbReference type="NCBI Taxonomy" id="929813"/>
    <lineage>
        <taxon>Bacteria</taxon>
        <taxon>Pseudomonadati</taxon>
        <taxon>Pseudomonadota</taxon>
        <taxon>Gammaproteobacteria</taxon>
        <taxon>Enterobacterales</taxon>
        <taxon>Yersiniaceae</taxon>
        <taxon>Gibbsiella</taxon>
    </lineage>
</organism>
<dbReference type="Pfam" id="PF02518">
    <property type="entry name" value="HATPase_c"/>
    <property type="match status" value="1"/>
</dbReference>
<dbReference type="FunFam" id="1.10.287.130:FF:000011">
    <property type="entry name" value="Sensor histidine kinase DcuS"/>
    <property type="match status" value="1"/>
</dbReference>
<evidence type="ECO:0000256" key="9">
    <source>
        <dbReference type="ARBA" id="ARBA00022777"/>
    </source>
</evidence>
<keyword evidence="19" id="KW-1185">Reference proteome</keyword>
<feature type="transmembrane region" description="Helical" evidence="16">
    <location>
        <begin position="183"/>
        <end position="205"/>
    </location>
</feature>
<keyword evidence="7 16" id="KW-0812">Transmembrane</keyword>
<evidence type="ECO:0000256" key="12">
    <source>
        <dbReference type="ARBA" id="ARBA00023012"/>
    </source>
</evidence>
<dbReference type="InterPro" id="IPR036890">
    <property type="entry name" value="HATPase_C_sf"/>
</dbReference>
<dbReference type="PRINTS" id="PR00344">
    <property type="entry name" value="BCTRLSENSOR"/>
</dbReference>
<name>A0A250B394_9GAMM</name>
<reference evidence="18 19" key="1">
    <citation type="submission" date="2016-01" db="EMBL/GenBank/DDBJ databases">
        <authorList>
            <person name="Oliw E.H."/>
        </authorList>
    </citation>
    <scope>NUCLEOTIDE SEQUENCE [LARGE SCALE GENOMIC DNA]</scope>
    <source>
        <strain evidence="18 19">FRB97</strain>
    </source>
</reference>
<keyword evidence="4" id="KW-1003">Cell membrane</keyword>
<dbReference type="KEGG" id="gqu:AWC35_15050"/>
<dbReference type="InterPro" id="IPR004358">
    <property type="entry name" value="Sig_transdc_His_kin-like_C"/>
</dbReference>
<evidence type="ECO:0000256" key="16">
    <source>
        <dbReference type="SAM" id="Phobius"/>
    </source>
</evidence>
<keyword evidence="10" id="KW-0067">ATP-binding</keyword>
<evidence type="ECO:0000256" key="5">
    <source>
        <dbReference type="ARBA" id="ARBA00022553"/>
    </source>
</evidence>
<dbReference type="Proteomes" id="UP000217182">
    <property type="component" value="Chromosome"/>
</dbReference>
<evidence type="ECO:0000256" key="10">
    <source>
        <dbReference type="ARBA" id="ARBA00022840"/>
    </source>
</evidence>
<dbReference type="PROSITE" id="PS50109">
    <property type="entry name" value="HIS_KIN"/>
    <property type="match status" value="1"/>
</dbReference>
<dbReference type="OrthoDB" id="9792686at2"/>
<evidence type="ECO:0000256" key="3">
    <source>
        <dbReference type="ARBA" id="ARBA00012438"/>
    </source>
</evidence>
<dbReference type="InterPro" id="IPR035965">
    <property type="entry name" value="PAS-like_dom_sf"/>
</dbReference>
<dbReference type="Gene3D" id="3.30.450.20">
    <property type="entry name" value="PAS domain"/>
    <property type="match status" value="2"/>
</dbReference>
<dbReference type="SUPFAM" id="SSF55785">
    <property type="entry name" value="PYP-like sensor domain (PAS domain)"/>
    <property type="match status" value="1"/>
</dbReference>
<dbReference type="Gene3D" id="3.30.565.10">
    <property type="entry name" value="Histidine kinase-like ATPase, C-terminal domain"/>
    <property type="match status" value="1"/>
</dbReference>
<evidence type="ECO:0000256" key="13">
    <source>
        <dbReference type="ARBA" id="ARBA00023136"/>
    </source>
</evidence>
<evidence type="ECO:0000256" key="6">
    <source>
        <dbReference type="ARBA" id="ARBA00022679"/>
    </source>
</evidence>
<comment type="subcellular location">
    <subcellularLocation>
        <location evidence="2">Cell membrane</location>
        <topology evidence="2">Multi-pass membrane protein</topology>
    </subcellularLocation>
</comment>
<dbReference type="InterPro" id="IPR033463">
    <property type="entry name" value="sCache_3"/>
</dbReference>
<dbReference type="RefSeq" id="WP_095847143.1">
    <property type="nucleotide sequence ID" value="NZ_CP014136.1"/>
</dbReference>
<dbReference type="AlphaFoldDB" id="A0A250B394"/>
<dbReference type="SUPFAM" id="SSF55890">
    <property type="entry name" value="Sporulation response regulatory protein Spo0B"/>
    <property type="match status" value="1"/>
</dbReference>
<dbReference type="SUPFAM" id="SSF55874">
    <property type="entry name" value="ATPase domain of HSP90 chaperone/DNA topoisomerase II/histidine kinase"/>
    <property type="match status" value="1"/>
</dbReference>
<dbReference type="PANTHER" id="PTHR43547:SF10">
    <property type="entry name" value="SENSOR HISTIDINE KINASE DCUS"/>
    <property type="match status" value="1"/>
</dbReference>
<evidence type="ECO:0000259" key="17">
    <source>
        <dbReference type="PROSITE" id="PS50109"/>
    </source>
</evidence>
<dbReference type="Pfam" id="PF08448">
    <property type="entry name" value="PAS_4"/>
    <property type="match status" value="1"/>
</dbReference>
<dbReference type="InterPro" id="IPR003594">
    <property type="entry name" value="HATPase_dom"/>
</dbReference>
<dbReference type="FunFam" id="3.30.450.20:FF:000045">
    <property type="entry name" value="Sensor histidine kinase DcuS"/>
    <property type="match status" value="1"/>
</dbReference>
<dbReference type="EC" id="2.7.13.3" evidence="3"/>
<comment type="function">
    <text evidence="14">Member of the two-component regulatory system DcuR/DcuS. Involved in the C4-dicarboxylate-stimulated regulation of the genes encoding the anaerobic fumarate respiratory system (frdABCD; nuoAN; dcuB; sdhCDAB; etc.). Weakly regulates the aerobic C4-dicarboxylate transporter dctA. Activates DcuR by phosphorylation.</text>
</comment>
<evidence type="ECO:0000256" key="11">
    <source>
        <dbReference type="ARBA" id="ARBA00022989"/>
    </source>
</evidence>
<keyword evidence="8" id="KW-0547">Nucleotide-binding</keyword>
<keyword evidence="13 16" id="KW-0472">Membrane</keyword>
<gene>
    <name evidence="18" type="ORF">AWC35_15050</name>
</gene>
<dbReference type="InterPro" id="IPR029151">
    <property type="entry name" value="Sensor-like_sf"/>
</dbReference>
<dbReference type="GO" id="GO:0005886">
    <property type="term" value="C:plasma membrane"/>
    <property type="evidence" value="ECO:0007669"/>
    <property type="project" value="UniProtKB-SubCell"/>
</dbReference>